<dbReference type="Proteomes" id="UP000642094">
    <property type="component" value="Unassembled WGS sequence"/>
</dbReference>
<evidence type="ECO:0000313" key="3">
    <source>
        <dbReference type="Proteomes" id="UP000642094"/>
    </source>
</evidence>
<protein>
    <submittedName>
        <fullName evidence="2">Uncharacterized protein</fullName>
    </submittedName>
</protein>
<dbReference type="RefSeq" id="WP_190401916.1">
    <property type="nucleotide sequence ID" value="NZ_JACJQB010000002.1"/>
</dbReference>
<sequence length="150" mass="15839">MKLLKLPMTLLGLALAPILISVAPTMSQEALKPISPKFSPDPQVYAGQTGGDVPLQSLVIGQADGKCKGVTQQSPSHSLTIQKNFGYLNLKVLGDRNLSLLVKGPDGIYCRSGKSPELAGAWLAGKYSIWVGSVDGAPTNYKLSISETSQ</sequence>
<evidence type="ECO:0000256" key="1">
    <source>
        <dbReference type="SAM" id="SignalP"/>
    </source>
</evidence>
<evidence type="ECO:0000313" key="2">
    <source>
        <dbReference type="EMBL" id="MBD2187045.1"/>
    </source>
</evidence>
<proteinExistence type="predicted"/>
<feature type="signal peptide" evidence="1">
    <location>
        <begin position="1"/>
        <end position="23"/>
    </location>
</feature>
<dbReference type="EMBL" id="JACJQB010000002">
    <property type="protein sequence ID" value="MBD2187045.1"/>
    <property type="molecule type" value="Genomic_DNA"/>
</dbReference>
<keyword evidence="1" id="KW-0732">Signal</keyword>
<accession>A0ABR7ZTK1</accession>
<gene>
    <name evidence="2" type="ORF">H6F41_02665</name>
</gene>
<name>A0ABR7ZTK1_9CYAN</name>
<comment type="caution">
    <text evidence="2">The sequence shown here is derived from an EMBL/GenBank/DDBJ whole genome shotgun (WGS) entry which is preliminary data.</text>
</comment>
<keyword evidence="3" id="KW-1185">Reference proteome</keyword>
<feature type="chain" id="PRO_5045911439" evidence="1">
    <location>
        <begin position="24"/>
        <end position="150"/>
    </location>
</feature>
<reference evidence="2 3" key="1">
    <citation type="journal article" date="2020" name="ISME J.">
        <title>Comparative genomics reveals insights into cyanobacterial evolution and habitat adaptation.</title>
        <authorList>
            <person name="Chen M.Y."/>
            <person name="Teng W.K."/>
            <person name="Zhao L."/>
            <person name="Hu C.X."/>
            <person name="Zhou Y.K."/>
            <person name="Han B.P."/>
            <person name="Song L.R."/>
            <person name="Shu W.S."/>
        </authorList>
    </citation>
    <scope>NUCLEOTIDE SEQUENCE [LARGE SCALE GENOMIC DNA]</scope>
    <source>
        <strain evidence="2 3">FACHB-723</strain>
    </source>
</reference>
<organism evidence="2 3">
    <name type="scientific">Pseudanabaena mucicola FACHB-723</name>
    <dbReference type="NCBI Taxonomy" id="2692860"/>
    <lineage>
        <taxon>Bacteria</taxon>
        <taxon>Bacillati</taxon>
        <taxon>Cyanobacteriota</taxon>
        <taxon>Cyanophyceae</taxon>
        <taxon>Pseudanabaenales</taxon>
        <taxon>Pseudanabaenaceae</taxon>
        <taxon>Pseudanabaena</taxon>
    </lineage>
</organism>